<gene>
    <name evidence="6 7" type="primary">rsmG</name>
    <name evidence="7" type="ORF">HQN60_06345</name>
</gene>
<dbReference type="Pfam" id="PF02527">
    <property type="entry name" value="GidB"/>
    <property type="match status" value="1"/>
</dbReference>
<dbReference type="NCBIfam" id="TIGR00138">
    <property type="entry name" value="rsmG_gidB"/>
    <property type="match status" value="1"/>
</dbReference>
<evidence type="ECO:0000256" key="6">
    <source>
        <dbReference type="HAMAP-Rule" id="MF_00074"/>
    </source>
</evidence>
<dbReference type="SUPFAM" id="SSF53335">
    <property type="entry name" value="S-adenosyl-L-methionine-dependent methyltransferases"/>
    <property type="match status" value="1"/>
</dbReference>
<comment type="catalytic activity">
    <reaction evidence="6">
        <text>guanosine(527) in 16S rRNA + S-adenosyl-L-methionine = N(7)-methylguanosine(527) in 16S rRNA + S-adenosyl-L-homocysteine</text>
        <dbReference type="Rhea" id="RHEA:42732"/>
        <dbReference type="Rhea" id="RHEA-COMP:10209"/>
        <dbReference type="Rhea" id="RHEA-COMP:10210"/>
        <dbReference type="ChEBI" id="CHEBI:57856"/>
        <dbReference type="ChEBI" id="CHEBI:59789"/>
        <dbReference type="ChEBI" id="CHEBI:74269"/>
        <dbReference type="ChEBI" id="CHEBI:74480"/>
        <dbReference type="EC" id="2.1.1.170"/>
    </reaction>
</comment>
<evidence type="ECO:0000256" key="3">
    <source>
        <dbReference type="ARBA" id="ARBA00022603"/>
    </source>
</evidence>
<dbReference type="Proteomes" id="UP000504844">
    <property type="component" value="Chromosome"/>
</dbReference>
<dbReference type="InterPro" id="IPR029063">
    <property type="entry name" value="SAM-dependent_MTases_sf"/>
</dbReference>
<dbReference type="EC" id="2.1.1.170" evidence="6"/>
<keyword evidence="1 6" id="KW-0963">Cytoplasm</keyword>
<feature type="binding site" evidence="6">
    <location>
        <position position="149"/>
    </location>
    <ligand>
        <name>S-adenosyl-L-methionine</name>
        <dbReference type="ChEBI" id="CHEBI:59789"/>
    </ligand>
</feature>
<feature type="binding site" evidence="6">
    <location>
        <begin position="134"/>
        <end position="135"/>
    </location>
    <ligand>
        <name>S-adenosyl-L-methionine</name>
        <dbReference type="ChEBI" id="CHEBI:59789"/>
    </ligand>
</feature>
<reference evidence="7 8" key="1">
    <citation type="submission" date="2020-05" db="EMBL/GenBank/DDBJ databases">
        <title>Complete genome sequence of Deefgea sp. D17.</title>
        <authorList>
            <person name="Bae J.-W."/>
            <person name="Han J.E."/>
        </authorList>
    </citation>
    <scope>NUCLEOTIDE SEQUENCE [LARGE SCALE GENOMIC DNA]</scope>
    <source>
        <strain evidence="7 8">D17</strain>
    </source>
</reference>
<dbReference type="EMBL" id="CP054143">
    <property type="protein sequence ID" value="QKJ66347.1"/>
    <property type="molecule type" value="Genomic_DNA"/>
</dbReference>
<keyword evidence="2 6" id="KW-0698">rRNA processing</keyword>
<dbReference type="CDD" id="cd02440">
    <property type="entry name" value="AdoMet_MTases"/>
    <property type="match status" value="1"/>
</dbReference>
<comment type="similarity">
    <text evidence="6">Belongs to the methyltransferase superfamily. RNA methyltransferase RsmG family.</text>
</comment>
<sequence>MSVIVDKNLAEMLANGLSEMGLKLSSEQQHKLLAYVGLLEKWNKTYSLTSIREPERMVPLHLLDSLAPLAKLPDHALRMLDVGSGFGTPGIPLAIARPDWQLTLLDSNHKKTTFLRQAILELKLDNISVVTDRVEAYQPETGFQIITSRAFAELSEFVRLTGHLLAEGGEWAALKGVYPYEEIALLPADVHVAGVDSLAVPGLDAERHLVHVVKVV</sequence>
<dbReference type="InterPro" id="IPR003682">
    <property type="entry name" value="rRNA_ssu_MeTfrase_G"/>
</dbReference>
<keyword evidence="5 6" id="KW-0949">S-adenosyl-L-methionine</keyword>
<dbReference type="KEGG" id="dee:HQN60_06345"/>
<dbReference type="PANTHER" id="PTHR31760">
    <property type="entry name" value="S-ADENOSYL-L-METHIONINE-DEPENDENT METHYLTRANSFERASES SUPERFAMILY PROTEIN"/>
    <property type="match status" value="1"/>
</dbReference>
<proteinExistence type="inferred from homology"/>
<evidence type="ECO:0000256" key="4">
    <source>
        <dbReference type="ARBA" id="ARBA00022679"/>
    </source>
</evidence>
<dbReference type="PIRSF" id="PIRSF003078">
    <property type="entry name" value="GidB"/>
    <property type="match status" value="1"/>
</dbReference>
<evidence type="ECO:0000256" key="2">
    <source>
        <dbReference type="ARBA" id="ARBA00022552"/>
    </source>
</evidence>
<dbReference type="Gene3D" id="3.40.50.150">
    <property type="entry name" value="Vaccinia Virus protein VP39"/>
    <property type="match status" value="1"/>
</dbReference>
<dbReference type="HAMAP" id="MF_00074">
    <property type="entry name" value="16SrRNA_methyltr_G"/>
    <property type="match status" value="1"/>
</dbReference>
<dbReference type="GO" id="GO:0070043">
    <property type="term" value="F:rRNA (guanine-N7-)-methyltransferase activity"/>
    <property type="evidence" value="ECO:0007669"/>
    <property type="project" value="UniProtKB-UniRule"/>
</dbReference>
<keyword evidence="4 6" id="KW-0808">Transferase</keyword>
<comment type="caution">
    <text evidence="6">Lacks conserved residue(s) required for the propagation of feature annotation.</text>
</comment>
<keyword evidence="3 6" id="KW-0489">Methyltransferase</keyword>
<keyword evidence="8" id="KW-1185">Reference proteome</keyword>
<name>A0A6M8SXA1_9NEIS</name>
<evidence type="ECO:0000313" key="8">
    <source>
        <dbReference type="Proteomes" id="UP000504844"/>
    </source>
</evidence>
<dbReference type="GO" id="GO:0005829">
    <property type="term" value="C:cytosol"/>
    <property type="evidence" value="ECO:0007669"/>
    <property type="project" value="TreeGrafter"/>
</dbReference>
<evidence type="ECO:0000313" key="7">
    <source>
        <dbReference type="EMBL" id="QKJ66347.1"/>
    </source>
</evidence>
<dbReference type="RefSeq" id="WP_173532851.1">
    <property type="nucleotide sequence ID" value="NZ_CP054143.1"/>
</dbReference>
<feature type="binding site" evidence="6">
    <location>
        <position position="83"/>
    </location>
    <ligand>
        <name>S-adenosyl-L-methionine</name>
        <dbReference type="ChEBI" id="CHEBI:59789"/>
    </ligand>
</feature>
<protein>
    <recommendedName>
        <fullName evidence="6">Ribosomal RNA small subunit methyltransferase G</fullName>
        <ecNumber evidence="6">2.1.1.170</ecNumber>
    </recommendedName>
    <alternativeName>
        <fullName evidence="6">16S rRNA 7-methylguanosine methyltransferase</fullName>
        <shortName evidence="6">16S rRNA m7G methyltransferase</shortName>
    </alternativeName>
</protein>
<accession>A0A6M8SXA1</accession>
<comment type="function">
    <text evidence="6">Specifically methylates the N7 position of guanine in position 527 of 16S rRNA.</text>
</comment>
<evidence type="ECO:0000256" key="5">
    <source>
        <dbReference type="ARBA" id="ARBA00022691"/>
    </source>
</evidence>
<comment type="subcellular location">
    <subcellularLocation>
        <location evidence="6">Cytoplasm</location>
    </subcellularLocation>
</comment>
<evidence type="ECO:0000256" key="1">
    <source>
        <dbReference type="ARBA" id="ARBA00022490"/>
    </source>
</evidence>
<dbReference type="AlphaFoldDB" id="A0A6M8SXA1"/>
<dbReference type="PANTHER" id="PTHR31760:SF0">
    <property type="entry name" value="S-ADENOSYL-L-METHIONINE-DEPENDENT METHYLTRANSFERASES SUPERFAMILY PROTEIN"/>
    <property type="match status" value="1"/>
</dbReference>
<organism evidence="7 8">
    <name type="scientific">Deefgea piscis</name>
    <dbReference type="NCBI Taxonomy" id="2739061"/>
    <lineage>
        <taxon>Bacteria</taxon>
        <taxon>Pseudomonadati</taxon>
        <taxon>Pseudomonadota</taxon>
        <taxon>Betaproteobacteria</taxon>
        <taxon>Neisseriales</taxon>
        <taxon>Chitinibacteraceae</taxon>
        <taxon>Deefgea</taxon>
    </lineage>
</organism>